<evidence type="ECO:0000256" key="2">
    <source>
        <dbReference type="ARBA" id="ARBA00022448"/>
    </source>
</evidence>
<dbReference type="InterPro" id="IPR012347">
    <property type="entry name" value="Ferritin-like"/>
</dbReference>
<dbReference type="InterPro" id="IPR048574">
    <property type="entry name" value="RUBY_RBDX"/>
</dbReference>
<dbReference type="InterPro" id="IPR009078">
    <property type="entry name" value="Ferritin-like_SF"/>
</dbReference>
<dbReference type="SUPFAM" id="SSF57802">
    <property type="entry name" value="Rubredoxin-like"/>
    <property type="match status" value="1"/>
</dbReference>
<sequence length="197" mass="23017">MKKSLKGSKTLVNLMKSFAGESQASMRYKYYAKQAEKEKYIQIRDIFLETSRNEDEHAKRFYRFLNKQSDAEAVEITDSFPVHFDEKDTYTNLIAAAEGEHHETSSMYPEFEKIAREEGYDEIADVFKEVGEVEEAHEKRYRKLAENIKKGTVFKKDHVVLWKCLNCGYVHEGKEAPEVCPACAHPQGYFQVFKEEY</sequence>
<evidence type="ECO:0000313" key="9">
    <source>
        <dbReference type="Proteomes" id="UP001236559"/>
    </source>
</evidence>
<dbReference type="PANTHER" id="PTHR43865">
    <property type="entry name" value="RUBRERYTHRIN-RELATED"/>
    <property type="match status" value="1"/>
</dbReference>
<dbReference type="PROSITE" id="PS50903">
    <property type="entry name" value="RUBREDOXIN_LIKE"/>
    <property type="match status" value="1"/>
</dbReference>
<keyword evidence="5" id="KW-0408">Iron</keyword>
<organism evidence="8 9">
    <name type="scientific">Peptoniphilus koenoeneniae</name>
    <dbReference type="NCBI Taxonomy" id="507751"/>
    <lineage>
        <taxon>Bacteria</taxon>
        <taxon>Bacillati</taxon>
        <taxon>Bacillota</taxon>
        <taxon>Tissierellia</taxon>
        <taxon>Tissierellales</taxon>
        <taxon>Peptoniphilaceae</taxon>
        <taxon>Peptoniphilus</taxon>
    </lineage>
</organism>
<dbReference type="PROSITE" id="PS50905">
    <property type="entry name" value="FERRITIN_LIKE"/>
    <property type="match status" value="1"/>
</dbReference>
<dbReference type="Pfam" id="PF02915">
    <property type="entry name" value="Rubrerythrin"/>
    <property type="match status" value="1"/>
</dbReference>
<proteinExistence type="predicted"/>
<dbReference type="Proteomes" id="UP001236559">
    <property type="component" value="Unassembled WGS sequence"/>
</dbReference>
<dbReference type="Pfam" id="PF21349">
    <property type="entry name" value="RUBY_RBDX"/>
    <property type="match status" value="1"/>
</dbReference>
<feature type="domain" description="Ferritin-like diiron" evidence="7">
    <location>
        <begin position="4"/>
        <end position="152"/>
    </location>
</feature>
<dbReference type="SUPFAM" id="SSF47240">
    <property type="entry name" value="Ferritin-like"/>
    <property type="match status" value="1"/>
</dbReference>
<dbReference type="PANTHER" id="PTHR43865:SF1">
    <property type="entry name" value="RUBRERYTHRIN-RELATED"/>
    <property type="match status" value="1"/>
</dbReference>
<evidence type="ECO:0000259" key="6">
    <source>
        <dbReference type="PROSITE" id="PS50903"/>
    </source>
</evidence>
<comment type="cofactor">
    <cofactor evidence="1">
        <name>Fe(3+)</name>
        <dbReference type="ChEBI" id="CHEBI:29034"/>
    </cofactor>
</comment>
<dbReference type="Gene3D" id="1.20.1260.10">
    <property type="match status" value="1"/>
</dbReference>
<dbReference type="Gene3D" id="2.20.28.10">
    <property type="match status" value="1"/>
</dbReference>
<keyword evidence="3" id="KW-0479">Metal-binding</keyword>
<keyword evidence="9" id="KW-1185">Reference proteome</keyword>
<evidence type="ECO:0000256" key="5">
    <source>
        <dbReference type="ARBA" id="ARBA00023004"/>
    </source>
</evidence>
<keyword evidence="2" id="KW-0813">Transport</keyword>
<dbReference type="InterPro" id="IPR052364">
    <property type="entry name" value="Rubrerythrin"/>
</dbReference>
<dbReference type="InterPro" id="IPR003251">
    <property type="entry name" value="Rr_diiron-bd_dom"/>
</dbReference>
<evidence type="ECO:0000256" key="1">
    <source>
        <dbReference type="ARBA" id="ARBA00001965"/>
    </source>
</evidence>
<evidence type="ECO:0000259" key="7">
    <source>
        <dbReference type="PROSITE" id="PS50905"/>
    </source>
</evidence>
<dbReference type="CDD" id="cd01041">
    <property type="entry name" value="Rubrerythrin"/>
    <property type="match status" value="1"/>
</dbReference>
<accession>A0ABU0AW81</accession>
<name>A0ABU0AW81_9FIRM</name>
<dbReference type="RefSeq" id="WP_023055254.1">
    <property type="nucleotide sequence ID" value="NZ_JAUSTN010000008.1"/>
</dbReference>
<dbReference type="InterPro" id="IPR024934">
    <property type="entry name" value="Rubredoxin-like_dom"/>
</dbReference>
<keyword evidence="4" id="KW-0249">Electron transport</keyword>
<feature type="domain" description="Rubredoxin-like" evidence="6">
    <location>
        <begin position="159"/>
        <end position="193"/>
    </location>
</feature>
<comment type="caution">
    <text evidence="8">The sequence shown here is derived from an EMBL/GenBank/DDBJ whole genome shotgun (WGS) entry which is preliminary data.</text>
</comment>
<dbReference type="EMBL" id="JAUSTN010000008">
    <property type="protein sequence ID" value="MDQ0275530.1"/>
    <property type="molecule type" value="Genomic_DNA"/>
</dbReference>
<protein>
    <submittedName>
        <fullName evidence="8">Rubrerythrin</fullName>
    </submittedName>
</protein>
<gene>
    <name evidence="8" type="ORF">J2S72_001559</name>
</gene>
<evidence type="ECO:0000256" key="3">
    <source>
        <dbReference type="ARBA" id="ARBA00022723"/>
    </source>
</evidence>
<dbReference type="InterPro" id="IPR009040">
    <property type="entry name" value="Ferritin-like_diiron"/>
</dbReference>
<evidence type="ECO:0000313" key="8">
    <source>
        <dbReference type="EMBL" id="MDQ0275530.1"/>
    </source>
</evidence>
<dbReference type="NCBIfam" id="NF045767">
    <property type="entry name" value="RuberyRbr"/>
    <property type="match status" value="1"/>
</dbReference>
<dbReference type="CDD" id="cd00729">
    <property type="entry name" value="rubredoxin_SM"/>
    <property type="match status" value="1"/>
</dbReference>
<reference evidence="8 9" key="1">
    <citation type="submission" date="2023-07" db="EMBL/GenBank/DDBJ databases">
        <title>Genomic Encyclopedia of Type Strains, Phase IV (KMG-IV): sequencing the most valuable type-strain genomes for metagenomic binning, comparative biology and taxonomic classification.</title>
        <authorList>
            <person name="Goeker M."/>
        </authorList>
    </citation>
    <scope>NUCLEOTIDE SEQUENCE [LARGE SCALE GENOMIC DNA]</scope>
    <source>
        <strain evidence="8 9">DSM 22616</strain>
    </source>
</reference>
<evidence type="ECO:0000256" key="4">
    <source>
        <dbReference type="ARBA" id="ARBA00022982"/>
    </source>
</evidence>